<accession>A0A2M9CJ16</accession>
<dbReference type="RefSeq" id="WP_245866619.1">
    <property type="nucleotide sequence ID" value="NZ_PGFF01000001.1"/>
</dbReference>
<protein>
    <recommendedName>
        <fullName evidence="2">DUF6993 domain-containing protein</fullName>
    </recommendedName>
</protein>
<gene>
    <name evidence="3" type="ORF">CLV46_1459</name>
</gene>
<sequence length="163" mass="16686">MKRPLEAPARRPALIGTVVLALGALLAIAGCTGGPAPAPEPSSSSPSPSGTPAPDPVFDPVGGAEQNLDYFDFVNERLLGQNGDPDGRTLIENLVTAGFDKAAMEVTPDRTAVDLDADNVQFAVRFADGCLVGQVGNTGYVSAVAPILGTGKCLVGATRPIDW</sequence>
<evidence type="ECO:0000259" key="2">
    <source>
        <dbReference type="Pfam" id="PF22504"/>
    </source>
</evidence>
<name>A0A2M9CJ16_9MICO</name>
<dbReference type="AlphaFoldDB" id="A0A2M9CJ16"/>
<dbReference type="Proteomes" id="UP000228758">
    <property type="component" value="Unassembled WGS sequence"/>
</dbReference>
<reference evidence="3 4" key="1">
    <citation type="submission" date="2017-11" db="EMBL/GenBank/DDBJ databases">
        <title>Genomic Encyclopedia of Archaeal and Bacterial Type Strains, Phase II (KMG-II): From Individual Species to Whole Genera.</title>
        <authorList>
            <person name="Goeker M."/>
        </authorList>
    </citation>
    <scope>NUCLEOTIDE SEQUENCE [LARGE SCALE GENOMIC DNA]</scope>
    <source>
        <strain evidence="3 4">DSM 27393</strain>
    </source>
</reference>
<dbReference type="Pfam" id="PF22504">
    <property type="entry name" value="DUF6993"/>
    <property type="match status" value="1"/>
</dbReference>
<feature type="region of interest" description="Disordered" evidence="1">
    <location>
        <begin position="35"/>
        <end position="63"/>
    </location>
</feature>
<dbReference type="InterPro" id="IPR054262">
    <property type="entry name" value="DUF6993"/>
</dbReference>
<evidence type="ECO:0000256" key="1">
    <source>
        <dbReference type="SAM" id="MobiDB-lite"/>
    </source>
</evidence>
<evidence type="ECO:0000313" key="3">
    <source>
        <dbReference type="EMBL" id="PJJ71903.1"/>
    </source>
</evidence>
<proteinExistence type="predicted"/>
<feature type="domain" description="DUF6993" evidence="2">
    <location>
        <begin position="75"/>
        <end position="157"/>
    </location>
</feature>
<dbReference type="EMBL" id="PGFF01000001">
    <property type="protein sequence ID" value="PJJ71903.1"/>
    <property type="molecule type" value="Genomic_DNA"/>
</dbReference>
<keyword evidence="4" id="KW-1185">Reference proteome</keyword>
<dbReference type="PROSITE" id="PS51257">
    <property type="entry name" value="PROKAR_LIPOPROTEIN"/>
    <property type="match status" value="1"/>
</dbReference>
<evidence type="ECO:0000313" key="4">
    <source>
        <dbReference type="Proteomes" id="UP000228758"/>
    </source>
</evidence>
<comment type="caution">
    <text evidence="3">The sequence shown here is derived from an EMBL/GenBank/DDBJ whole genome shotgun (WGS) entry which is preliminary data.</text>
</comment>
<organism evidence="3 4">
    <name type="scientific">Diaminobutyricimonas aerilata</name>
    <dbReference type="NCBI Taxonomy" id="1162967"/>
    <lineage>
        <taxon>Bacteria</taxon>
        <taxon>Bacillati</taxon>
        <taxon>Actinomycetota</taxon>
        <taxon>Actinomycetes</taxon>
        <taxon>Micrococcales</taxon>
        <taxon>Microbacteriaceae</taxon>
        <taxon>Diaminobutyricimonas</taxon>
    </lineage>
</organism>